<evidence type="ECO:0000313" key="3">
    <source>
        <dbReference type="EMBL" id="KAK2169686.1"/>
    </source>
</evidence>
<dbReference type="EMBL" id="JAODUO010001178">
    <property type="protein sequence ID" value="KAK2169686.1"/>
    <property type="molecule type" value="Genomic_DNA"/>
</dbReference>
<reference evidence="3" key="1">
    <citation type="journal article" date="2023" name="Mol. Biol. Evol.">
        <title>Third-Generation Sequencing Reveals the Adaptive Role of the Epigenome in Three Deep-Sea Polychaetes.</title>
        <authorList>
            <person name="Perez M."/>
            <person name="Aroh O."/>
            <person name="Sun Y."/>
            <person name="Lan Y."/>
            <person name="Juniper S.K."/>
            <person name="Young C.R."/>
            <person name="Angers B."/>
            <person name="Qian P.Y."/>
        </authorList>
    </citation>
    <scope>NUCLEOTIDE SEQUENCE</scope>
    <source>
        <strain evidence="3">R07B-5</strain>
    </source>
</reference>
<dbReference type="Proteomes" id="UP001209878">
    <property type="component" value="Unassembled WGS sequence"/>
</dbReference>
<organism evidence="3 4">
    <name type="scientific">Ridgeia piscesae</name>
    <name type="common">Tubeworm</name>
    <dbReference type="NCBI Taxonomy" id="27915"/>
    <lineage>
        <taxon>Eukaryota</taxon>
        <taxon>Metazoa</taxon>
        <taxon>Spiralia</taxon>
        <taxon>Lophotrochozoa</taxon>
        <taxon>Annelida</taxon>
        <taxon>Polychaeta</taxon>
        <taxon>Sedentaria</taxon>
        <taxon>Canalipalpata</taxon>
        <taxon>Sabellida</taxon>
        <taxon>Siboglinidae</taxon>
        <taxon>Ridgeia</taxon>
    </lineage>
</organism>
<dbReference type="PANTHER" id="PTHR14469">
    <property type="entry name" value="SARCOMA ANTIGEN NY-SAR-23"/>
    <property type="match status" value="1"/>
</dbReference>
<evidence type="ECO:0000313" key="4">
    <source>
        <dbReference type="Proteomes" id="UP001209878"/>
    </source>
</evidence>
<name>A0AAD9KED5_RIDPI</name>
<comment type="similarity">
    <text evidence="1">Belongs to the PC-esterase family.</text>
</comment>
<sequence length="377" mass="43244">MADIFLSEDVTKLFHNKFVVVIGDSVMRGVYKDIVLMLQRNEFLSQAMLRRKGEPSHCNDQLIDIGEMTNNKTFREVRQYQTGYHLVRYYFVTGCYNSHTPALIRDLSSDPYPDVIIMNSCLWDVSRYGPRSMKVYKENLLKLFDHFSRILQPECLFIWTTAMPIAKTVKGGVLVPGLEFREDLLRLDVIEGNFYAKQAVVDAGHDVLDFHFYFRHHVNLRAADGIHWNGKAHRRMSNLLFTHICEAWGIALPGRRQLQPVNFDGTMYQPPGPEERYGGPIGRGNIQYNRDYTYASASNHQRAASCDPSYLSGSQHNMMNYGIGLVATNLLLIRASQMAYEQGQGNQWGNSQRGGQQRYLPPGSTGRYHPYHGRNNY</sequence>
<dbReference type="SUPFAM" id="SSF52266">
    <property type="entry name" value="SGNH hydrolase"/>
    <property type="match status" value="1"/>
</dbReference>
<comment type="caution">
    <text evidence="3">The sequence shown here is derived from an EMBL/GenBank/DDBJ whole genome shotgun (WGS) entry which is preliminary data.</text>
</comment>
<dbReference type="PANTHER" id="PTHR14469:SF0">
    <property type="entry name" value="FAMILY WITH SEQUENCE SIMILARITY 113"/>
    <property type="match status" value="1"/>
</dbReference>
<protein>
    <submittedName>
        <fullName evidence="3">Uncharacterized protein</fullName>
    </submittedName>
</protein>
<dbReference type="Gene3D" id="3.40.50.1110">
    <property type="entry name" value="SGNH hydrolase"/>
    <property type="match status" value="1"/>
</dbReference>
<accession>A0AAD9KED5</accession>
<dbReference type="InterPro" id="IPR036514">
    <property type="entry name" value="SGNH_hydro_sf"/>
</dbReference>
<evidence type="ECO:0000256" key="1">
    <source>
        <dbReference type="ARBA" id="ARBA00037957"/>
    </source>
</evidence>
<feature type="region of interest" description="Disordered" evidence="2">
    <location>
        <begin position="344"/>
        <end position="377"/>
    </location>
</feature>
<evidence type="ECO:0000256" key="2">
    <source>
        <dbReference type="SAM" id="MobiDB-lite"/>
    </source>
</evidence>
<feature type="compositionally biased region" description="Polar residues" evidence="2">
    <location>
        <begin position="344"/>
        <end position="355"/>
    </location>
</feature>
<keyword evidence="4" id="KW-1185">Reference proteome</keyword>
<proteinExistence type="inferred from homology"/>
<dbReference type="AlphaFoldDB" id="A0AAD9KED5"/>
<gene>
    <name evidence="3" type="ORF">NP493_1162g00000</name>
</gene>